<dbReference type="SMART" id="SM00408">
    <property type="entry name" value="IGc2"/>
    <property type="match status" value="1"/>
</dbReference>
<keyword evidence="2" id="KW-0964">Secreted</keyword>
<dbReference type="FunFam" id="2.60.40.10:FF:001254">
    <property type="entry name" value="Cartilage intermediate layer protein 2"/>
    <property type="match status" value="1"/>
</dbReference>
<evidence type="ECO:0000256" key="8">
    <source>
        <dbReference type="ARBA" id="ARBA00023319"/>
    </source>
</evidence>
<dbReference type="EMBL" id="OX395139">
    <property type="protein sequence ID" value="CAI5792658.1"/>
    <property type="molecule type" value="Genomic_DNA"/>
</dbReference>
<dbReference type="InterPro" id="IPR036179">
    <property type="entry name" value="Ig-like_dom_sf"/>
</dbReference>
<proteinExistence type="predicted"/>
<dbReference type="Pfam" id="PF13330">
    <property type="entry name" value="Mucin2_WxxW"/>
    <property type="match status" value="1"/>
</dbReference>
<dbReference type="SUPFAM" id="SSF49464">
    <property type="entry name" value="Carboxypeptidase regulatory domain-like"/>
    <property type="match status" value="1"/>
</dbReference>
<evidence type="ECO:0000256" key="5">
    <source>
        <dbReference type="ARBA" id="ARBA00022729"/>
    </source>
</evidence>
<evidence type="ECO:0000313" key="12">
    <source>
        <dbReference type="Proteomes" id="UP001178461"/>
    </source>
</evidence>
<sequence>MAVVMKPVFQTFTLNENNPGVSYTTLGHVQAVTLLQKEQRMENYGPRARHAHFRMTELFMFRLQPHWRNLLFHVEQERERRRSKMNIPAKWVGNKPATAGFCGSGLNMDLKYRKLQSRFSICVAQCHPLSSTQGYIRDPSSWKTLRADVFRQESRRRKELGAWVVPCRKIKHSLRPEGHHLNASNLTGTQIPTRNQFCPWRMDATQRCLLASFILLGVAGIFGERVLKQSVSRIKPGQKLYNPLIKRGPDSNVRWTTWFNIDHPGGNGDYERTDAIRFYYRDRLCPRPIRIEARTTDWIPAANTGQVVHSNAQEGFWCLNKEQPAGQTCLNYAVRFLCPRVCNMTCSMGHVNAECDTCMCEEHLLRGKVSLQGGGPAVGAAVSLQTKPTKLLTVTDSNGEFQVPGVCLDGKTALQIKKPNYKTALVIVPESSGRSSSVHIHLERAEKPYMVTHPESKARREGQSVSFCCQAVGDPVPDRYFWYHNETLLDPSLYKYKSNLVIKNLKMDQAGEYFCKTSNDAGSVKSRAATLSLTAKNEAPCNPRPESYLIRLPHDCFQNSTGSFYYDVGRCPSSACFGMLDNGLRCKDVAAYCCGVSRMETRELTCSGYTLPIKVNVRCGCQKCIEAKVTVRGRAVASDTQEPMRFGHIYMGNNRVSMTGYKGTFSIQVAPNTERLVLTFVDRLQKFVNTTKVLPFNKNGGTVFHEIKMLRKNPPVTLESTETSVIPLGVMEGDDPIAELEIPPNTFYRQNGELYAGKVKASVTFLDPRNVSSAAIAQSDLNFVDDEGDMLPLRTYGMFSMDFTDETSAETLNAGKVKVHLDSAQVRMPEHLKGMKLWSLNPQTGLWEEEGDFQLDQRRRSKREERTFLVGNMEIRERRLFNLDVPESRRCYIKVRTYRSERYMPSEQVTGVVVSVINMEPTPGYSTNPRAWGRFDSAVTGSNGVCVPAFCDDQNPDAYSAYIMASLGGEELEAVPSSPRLSPTAVGVPQPYLNKLKYRRTDHVDRNVKKTAFSISVAKPTPNAAEESNGPIYPYEKLRECEVAPHSAAHFRFYRVEGDRYDYNTVPFNEDDPMNWTEDYLAWWPKPMEFRACYVKVRINGPLEVNVRSRNMGGTHPRTVGQLYGIRDVRSIRDQERPNISAACLEFKCSGMLYDQERVDRTLVKIIPQGNCYRESVSSTLHEYLVNHLPVAVNNDSSQYTMLAPLDPLGHNYGIYTVTDQDPRTAKEIALGRCFDGTSDGSSRIMKTNVGIALTFNCQERDAQQQSLFQSLRNVPNRYPVSPLRGRVGVRRSSESRVGQIRGKGNPFDRVPQRTQ</sequence>
<evidence type="ECO:0000256" key="2">
    <source>
        <dbReference type="ARBA" id="ARBA00022525"/>
    </source>
</evidence>
<dbReference type="PROSITE" id="PS50835">
    <property type="entry name" value="IG_LIKE"/>
    <property type="match status" value="1"/>
</dbReference>
<dbReference type="Gene3D" id="2.60.40.10">
    <property type="entry name" value="Immunoglobulins"/>
    <property type="match status" value="1"/>
</dbReference>
<accession>A0AA35LBC6</accession>
<dbReference type="InterPro" id="IPR007110">
    <property type="entry name" value="Ig-like_dom"/>
</dbReference>
<evidence type="ECO:0000256" key="6">
    <source>
        <dbReference type="ARBA" id="ARBA00023157"/>
    </source>
</evidence>
<evidence type="ECO:0000256" key="9">
    <source>
        <dbReference type="SAM" id="MobiDB-lite"/>
    </source>
</evidence>
<dbReference type="InterPro" id="IPR039675">
    <property type="entry name" value="CILP1/CILP2"/>
</dbReference>
<keyword evidence="5" id="KW-0732">Signal</keyword>
<keyword evidence="7" id="KW-0325">Glycoprotein</keyword>
<dbReference type="Pfam" id="PF13927">
    <property type="entry name" value="Ig_3"/>
    <property type="match status" value="1"/>
</dbReference>
<evidence type="ECO:0000256" key="3">
    <source>
        <dbReference type="ARBA" id="ARBA00022530"/>
    </source>
</evidence>
<dbReference type="InterPro" id="IPR013783">
    <property type="entry name" value="Ig-like_fold"/>
</dbReference>
<dbReference type="PANTHER" id="PTHR15031">
    <property type="entry name" value="CARTILAGE INTERMEDIATE LAYER PROTEIN CLIP"/>
    <property type="match status" value="1"/>
</dbReference>
<evidence type="ECO:0000256" key="7">
    <source>
        <dbReference type="ARBA" id="ARBA00023180"/>
    </source>
</evidence>
<evidence type="ECO:0000313" key="11">
    <source>
        <dbReference type="EMBL" id="CAI5792658.1"/>
    </source>
</evidence>
<keyword evidence="4" id="KW-0165">Cleavage on pair of basic residues</keyword>
<dbReference type="Pfam" id="PF23730">
    <property type="entry name" value="CILP_8th"/>
    <property type="match status" value="1"/>
</dbReference>
<keyword evidence="8" id="KW-0393">Immunoglobulin domain</keyword>
<gene>
    <name evidence="11" type="ORF">PODLI_1B000218</name>
</gene>
<dbReference type="PANTHER" id="PTHR15031:SF3">
    <property type="entry name" value="CARTILAGE INTERMEDIATE LAYER PROTEIN 1"/>
    <property type="match status" value="1"/>
</dbReference>
<dbReference type="InterPro" id="IPR025155">
    <property type="entry name" value="WxxW_domain"/>
</dbReference>
<dbReference type="InterPro" id="IPR008969">
    <property type="entry name" value="CarboxyPept-like_regulatory"/>
</dbReference>
<evidence type="ECO:0000256" key="4">
    <source>
        <dbReference type="ARBA" id="ARBA00022685"/>
    </source>
</evidence>
<dbReference type="Proteomes" id="UP001178461">
    <property type="component" value="Chromosome 14"/>
</dbReference>
<dbReference type="SMART" id="SM00409">
    <property type="entry name" value="IG"/>
    <property type="match status" value="1"/>
</dbReference>
<feature type="domain" description="Ig-like" evidence="10">
    <location>
        <begin position="448"/>
        <end position="532"/>
    </location>
</feature>
<protein>
    <submittedName>
        <fullName evidence="11">Intermediate layer 1</fullName>
    </submittedName>
</protein>
<keyword evidence="12" id="KW-1185">Reference proteome</keyword>
<organism evidence="11 12">
    <name type="scientific">Podarcis lilfordi</name>
    <name type="common">Lilford's wall lizard</name>
    <dbReference type="NCBI Taxonomy" id="74358"/>
    <lineage>
        <taxon>Eukaryota</taxon>
        <taxon>Metazoa</taxon>
        <taxon>Chordata</taxon>
        <taxon>Craniata</taxon>
        <taxon>Vertebrata</taxon>
        <taxon>Euteleostomi</taxon>
        <taxon>Lepidosauria</taxon>
        <taxon>Squamata</taxon>
        <taxon>Bifurcata</taxon>
        <taxon>Unidentata</taxon>
        <taxon>Episquamata</taxon>
        <taxon>Laterata</taxon>
        <taxon>Lacertibaenia</taxon>
        <taxon>Lacertidae</taxon>
        <taxon>Podarcis</taxon>
    </lineage>
</organism>
<dbReference type="GO" id="GO:0005615">
    <property type="term" value="C:extracellular space"/>
    <property type="evidence" value="ECO:0007669"/>
    <property type="project" value="TreeGrafter"/>
</dbReference>
<evidence type="ECO:0000259" key="10">
    <source>
        <dbReference type="PROSITE" id="PS50835"/>
    </source>
</evidence>
<dbReference type="Pfam" id="PF23591">
    <property type="entry name" value="CILP"/>
    <property type="match status" value="1"/>
</dbReference>
<dbReference type="InterPro" id="IPR056256">
    <property type="entry name" value="CILP-1/2_b-sand_dom2"/>
</dbReference>
<dbReference type="InterPro" id="IPR003598">
    <property type="entry name" value="Ig_sub2"/>
</dbReference>
<dbReference type="Pfam" id="PF23708">
    <property type="entry name" value="CILP_5th"/>
    <property type="match status" value="1"/>
</dbReference>
<dbReference type="Pfam" id="PF23599">
    <property type="entry name" value="CILP_C"/>
    <property type="match status" value="1"/>
</dbReference>
<dbReference type="InterPro" id="IPR056258">
    <property type="entry name" value="CILP-1/2_C"/>
</dbReference>
<keyword evidence="3" id="KW-0272">Extracellular matrix</keyword>
<feature type="region of interest" description="Disordered" evidence="9">
    <location>
        <begin position="1280"/>
        <end position="1316"/>
    </location>
</feature>
<dbReference type="InterPro" id="IPR056255">
    <property type="entry name" value="CILP-1/2_dom"/>
</dbReference>
<dbReference type="InterPro" id="IPR003599">
    <property type="entry name" value="Ig_sub"/>
</dbReference>
<comment type="subcellular location">
    <subcellularLocation>
        <location evidence="1">Secreted</location>
        <location evidence="1">Extracellular space</location>
        <location evidence="1">Extracellular matrix</location>
    </subcellularLocation>
</comment>
<name>A0AA35LBC6_9SAUR</name>
<reference evidence="11" key="1">
    <citation type="submission" date="2022-12" db="EMBL/GenBank/DDBJ databases">
        <authorList>
            <person name="Alioto T."/>
            <person name="Alioto T."/>
            <person name="Gomez Garrido J."/>
        </authorList>
    </citation>
    <scope>NUCLEOTIDE SEQUENCE</scope>
</reference>
<dbReference type="SUPFAM" id="SSF48726">
    <property type="entry name" value="Immunoglobulin"/>
    <property type="match status" value="1"/>
</dbReference>
<evidence type="ECO:0000256" key="1">
    <source>
        <dbReference type="ARBA" id="ARBA00004498"/>
    </source>
</evidence>
<keyword evidence="6" id="KW-1015">Disulfide bond</keyword>
<dbReference type="InterPro" id="IPR056257">
    <property type="entry name" value="CILP-1/2_8th"/>
</dbReference>